<feature type="domain" description="N-acetyltransferase" evidence="1">
    <location>
        <begin position="17"/>
        <end position="176"/>
    </location>
</feature>
<evidence type="ECO:0000259" key="1">
    <source>
        <dbReference type="PROSITE" id="PS51186"/>
    </source>
</evidence>
<dbReference type="GO" id="GO:0016747">
    <property type="term" value="F:acyltransferase activity, transferring groups other than amino-acyl groups"/>
    <property type="evidence" value="ECO:0007669"/>
    <property type="project" value="InterPro"/>
</dbReference>
<dbReference type="InterPro" id="IPR016181">
    <property type="entry name" value="Acyl_CoA_acyltransferase"/>
</dbReference>
<dbReference type="PANTHER" id="PTHR43792">
    <property type="entry name" value="GNAT FAMILY, PUTATIVE (AFU_ORTHOLOGUE AFUA_3G00765)-RELATED-RELATED"/>
    <property type="match status" value="1"/>
</dbReference>
<sequence>MSHLPTAAIPTLASDRLTLRAPRMEDWPAYAAFMATERSIYMGGPHHEAIAWGMFCHDIAQWHLLGHGALMIETREGEAAAGECIGQVGLNAGPLFPEHELGWMLYDGFEGRGYAFEAASLMRDWAFETLKLETLVSYIHPENAASCRLAERLGAALDADAARHDPADLVYRHPRG</sequence>
<name>A0A6A8AJS0_9HYPH</name>
<dbReference type="SUPFAM" id="SSF55729">
    <property type="entry name" value="Acyl-CoA N-acyltransferases (Nat)"/>
    <property type="match status" value="1"/>
</dbReference>
<dbReference type="AlphaFoldDB" id="A0A6A8AJS0"/>
<dbReference type="Proteomes" id="UP000435138">
    <property type="component" value="Unassembled WGS sequence"/>
</dbReference>
<keyword evidence="2" id="KW-0808">Transferase</keyword>
<dbReference type="PANTHER" id="PTHR43792:SF1">
    <property type="entry name" value="N-ACETYLTRANSFERASE DOMAIN-CONTAINING PROTEIN"/>
    <property type="match status" value="1"/>
</dbReference>
<reference evidence="2 3" key="1">
    <citation type="submission" date="2019-11" db="EMBL/GenBank/DDBJ databases">
        <title>Genome analysis of Rhizobacterium cereale a novel genus and species isolated from maize roots in North Spain.</title>
        <authorList>
            <person name="Menendez E."/>
            <person name="Flores-Felix J.D."/>
            <person name="Ramirez-Bahena M.-H."/>
            <person name="Igual J.M."/>
            <person name="Garcia-Fraile P."/>
            <person name="Peix A."/>
            <person name="Velazquez E."/>
        </authorList>
    </citation>
    <scope>NUCLEOTIDE SEQUENCE [LARGE SCALE GENOMIC DNA]</scope>
    <source>
        <strain evidence="2 3">RZME27</strain>
    </source>
</reference>
<evidence type="ECO:0000313" key="2">
    <source>
        <dbReference type="EMBL" id="MQY50137.1"/>
    </source>
</evidence>
<evidence type="ECO:0000313" key="3">
    <source>
        <dbReference type="Proteomes" id="UP000435138"/>
    </source>
</evidence>
<dbReference type="Pfam" id="PF13302">
    <property type="entry name" value="Acetyltransf_3"/>
    <property type="match status" value="1"/>
</dbReference>
<keyword evidence="3" id="KW-1185">Reference proteome</keyword>
<dbReference type="RefSeq" id="WP_153360471.1">
    <property type="nucleotide sequence ID" value="NZ_JAYKOO010000004.1"/>
</dbReference>
<dbReference type="InterPro" id="IPR051531">
    <property type="entry name" value="N-acetyltransferase"/>
</dbReference>
<comment type="caution">
    <text evidence="2">The sequence shown here is derived from an EMBL/GenBank/DDBJ whole genome shotgun (WGS) entry which is preliminary data.</text>
</comment>
<gene>
    <name evidence="2" type="ORF">GAO09_29325</name>
</gene>
<accession>A0A6A8AJS0</accession>
<dbReference type="Gene3D" id="3.40.630.30">
    <property type="match status" value="1"/>
</dbReference>
<dbReference type="PROSITE" id="PS51186">
    <property type="entry name" value="GNAT"/>
    <property type="match status" value="1"/>
</dbReference>
<organism evidence="2 3">
    <name type="scientific">Endobacterium cereale</name>
    <dbReference type="NCBI Taxonomy" id="2663029"/>
    <lineage>
        <taxon>Bacteria</taxon>
        <taxon>Pseudomonadati</taxon>
        <taxon>Pseudomonadota</taxon>
        <taxon>Alphaproteobacteria</taxon>
        <taxon>Hyphomicrobiales</taxon>
        <taxon>Rhizobiaceae</taxon>
        <taxon>Endobacterium</taxon>
    </lineage>
</organism>
<dbReference type="EMBL" id="WIXI01000051">
    <property type="protein sequence ID" value="MQY50137.1"/>
    <property type="molecule type" value="Genomic_DNA"/>
</dbReference>
<dbReference type="InterPro" id="IPR000182">
    <property type="entry name" value="GNAT_dom"/>
</dbReference>
<proteinExistence type="predicted"/>
<protein>
    <submittedName>
        <fullName evidence="2">GNAT family N-acetyltransferase</fullName>
    </submittedName>
</protein>